<dbReference type="Proteomes" id="UP001597229">
    <property type="component" value="Unassembled WGS sequence"/>
</dbReference>
<comment type="caution">
    <text evidence="2">The sequence shown here is derived from an EMBL/GenBank/DDBJ whole genome shotgun (WGS) entry which is preliminary data.</text>
</comment>
<keyword evidence="3" id="KW-1185">Reference proteome</keyword>
<reference evidence="3" key="1">
    <citation type="journal article" date="2019" name="Int. J. Syst. Evol. Microbiol.">
        <title>The Global Catalogue of Microorganisms (GCM) 10K type strain sequencing project: providing services to taxonomists for standard genome sequencing and annotation.</title>
        <authorList>
            <consortium name="The Broad Institute Genomics Platform"/>
            <consortium name="The Broad Institute Genome Sequencing Center for Infectious Disease"/>
            <person name="Wu L."/>
            <person name="Ma J."/>
        </authorList>
    </citation>
    <scope>NUCLEOTIDE SEQUENCE [LARGE SCALE GENOMIC DNA]</scope>
    <source>
        <strain evidence="3">CCUG 52478</strain>
    </source>
</reference>
<gene>
    <name evidence="2" type="ORF">ACFQ3F_04600</name>
</gene>
<name>A0ABW3VWW6_9ACTN</name>
<feature type="region of interest" description="Disordered" evidence="1">
    <location>
        <begin position="29"/>
        <end position="49"/>
    </location>
</feature>
<sequence>MAESAWAAGFSRVILAGLVTGLLVVSGCSSDPTGRPTKPAKADSAATRGGAVDPQVLDDVAATLFPAPGPSVRRMMRVSTFIGDFIVIACGATERPSIDRTVERAEQDVFPDLELIRTKGLVEKDPRVDREGNPLPLPGLRQGCDARSKGNLFERVPSRIDAMHLREPWDDVVATVEQDPSVVALKAPFAQCLRKGTKGTGVVVSNEDPAPTFLTQTDLAYARHKISTRDRERRIPRLYVKCGRRYFARTQALLEARRPAMIERHRELLERFARELVAIGYVP</sequence>
<evidence type="ECO:0000256" key="1">
    <source>
        <dbReference type="SAM" id="MobiDB-lite"/>
    </source>
</evidence>
<evidence type="ECO:0000313" key="3">
    <source>
        <dbReference type="Proteomes" id="UP001597229"/>
    </source>
</evidence>
<evidence type="ECO:0000313" key="2">
    <source>
        <dbReference type="EMBL" id="MFD1247057.1"/>
    </source>
</evidence>
<dbReference type="EMBL" id="JBHTLX010000005">
    <property type="protein sequence ID" value="MFD1247057.1"/>
    <property type="molecule type" value="Genomic_DNA"/>
</dbReference>
<proteinExistence type="predicted"/>
<accession>A0ABW3VWW6</accession>
<protein>
    <submittedName>
        <fullName evidence="2">Uncharacterized protein</fullName>
    </submittedName>
</protein>
<organism evidence="2 3">
    <name type="scientific">Nocardioides ginsengisoli</name>
    <dbReference type="NCBI Taxonomy" id="363868"/>
    <lineage>
        <taxon>Bacteria</taxon>
        <taxon>Bacillati</taxon>
        <taxon>Actinomycetota</taxon>
        <taxon>Actinomycetes</taxon>
        <taxon>Propionibacteriales</taxon>
        <taxon>Nocardioidaceae</taxon>
        <taxon>Nocardioides</taxon>
    </lineage>
</organism>
<dbReference type="RefSeq" id="WP_367917473.1">
    <property type="nucleotide sequence ID" value="NZ_BAABAC010000005.1"/>
</dbReference>